<evidence type="ECO:0000256" key="2">
    <source>
        <dbReference type="ARBA" id="ARBA00022692"/>
    </source>
</evidence>
<evidence type="ECO:0000313" key="7">
    <source>
        <dbReference type="Proteomes" id="UP000620124"/>
    </source>
</evidence>
<comment type="caution">
    <text evidence="6">The sequence shown here is derived from an EMBL/GenBank/DDBJ whole genome shotgun (WGS) entry which is preliminary data.</text>
</comment>
<feature type="transmembrane region" description="Helical" evidence="5">
    <location>
        <begin position="466"/>
        <end position="487"/>
    </location>
</feature>
<dbReference type="EMBL" id="JACAZI010000024">
    <property type="protein sequence ID" value="KAF7335770.1"/>
    <property type="molecule type" value="Genomic_DNA"/>
</dbReference>
<evidence type="ECO:0000256" key="3">
    <source>
        <dbReference type="ARBA" id="ARBA00022989"/>
    </source>
</evidence>
<feature type="transmembrane region" description="Helical" evidence="5">
    <location>
        <begin position="284"/>
        <end position="304"/>
    </location>
</feature>
<dbReference type="AlphaFoldDB" id="A0A8H7CFU1"/>
<evidence type="ECO:0000256" key="5">
    <source>
        <dbReference type="SAM" id="Phobius"/>
    </source>
</evidence>
<dbReference type="GO" id="GO:0016020">
    <property type="term" value="C:membrane"/>
    <property type="evidence" value="ECO:0007669"/>
    <property type="project" value="UniProtKB-SubCell"/>
</dbReference>
<evidence type="ECO:0000313" key="6">
    <source>
        <dbReference type="EMBL" id="KAF7335770.1"/>
    </source>
</evidence>
<accession>A0A8H7CFU1</accession>
<feature type="transmembrane region" description="Helical" evidence="5">
    <location>
        <begin position="188"/>
        <end position="207"/>
    </location>
</feature>
<keyword evidence="3 5" id="KW-1133">Transmembrane helix</keyword>
<keyword evidence="7" id="KW-1185">Reference proteome</keyword>
<dbReference type="PANTHER" id="PTHR23507:SF13">
    <property type="entry name" value="MFS GENERAL SUBSTRATE TRANSPORTER"/>
    <property type="match status" value="1"/>
</dbReference>
<name>A0A8H7CFU1_9AGAR</name>
<gene>
    <name evidence="6" type="ORF">MVEN_02232800</name>
</gene>
<evidence type="ECO:0000256" key="1">
    <source>
        <dbReference type="ARBA" id="ARBA00004141"/>
    </source>
</evidence>
<dbReference type="InterPro" id="IPR011701">
    <property type="entry name" value="MFS"/>
</dbReference>
<evidence type="ECO:0000256" key="4">
    <source>
        <dbReference type="ARBA" id="ARBA00023136"/>
    </source>
</evidence>
<evidence type="ECO:0008006" key="8">
    <source>
        <dbReference type="Google" id="ProtNLM"/>
    </source>
</evidence>
<protein>
    <recommendedName>
        <fullName evidence="8">MFS general substrate transporter</fullName>
    </recommendedName>
</protein>
<comment type="subcellular location">
    <subcellularLocation>
        <location evidence="1">Membrane</location>
        <topology evidence="1">Multi-pass membrane protein</topology>
    </subcellularLocation>
</comment>
<feature type="transmembrane region" description="Helical" evidence="5">
    <location>
        <begin position="32"/>
        <end position="54"/>
    </location>
</feature>
<reference evidence="6" key="1">
    <citation type="submission" date="2020-05" db="EMBL/GenBank/DDBJ databases">
        <title>Mycena genomes resolve the evolution of fungal bioluminescence.</title>
        <authorList>
            <person name="Tsai I.J."/>
        </authorList>
    </citation>
    <scope>NUCLEOTIDE SEQUENCE</scope>
    <source>
        <strain evidence="6">CCC161011</strain>
    </source>
</reference>
<keyword evidence="2 5" id="KW-0812">Transmembrane</keyword>
<proteinExistence type="predicted"/>
<dbReference type="InterPro" id="IPR036259">
    <property type="entry name" value="MFS_trans_sf"/>
</dbReference>
<feature type="transmembrane region" description="Helical" evidence="5">
    <location>
        <begin position="532"/>
        <end position="552"/>
    </location>
</feature>
<dbReference type="GO" id="GO:0022857">
    <property type="term" value="F:transmembrane transporter activity"/>
    <property type="evidence" value="ECO:0007669"/>
    <property type="project" value="InterPro"/>
</dbReference>
<dbReference type="Pfam" id="PF07690">
    <property type="entry name" value="MFS_1"/>
    <property type="match status" value="1"/>
</dbReference>
<feature type="transmembrane region" description="Helical" evidence="5">
    <location>
        <begin position="499"/>
        <end position="526"/>
    </location>
</feature>
<dbReference type="PANTHER" id="PTHR23507">
    <property type="entry name" value="ZGC:174356"/>
    <property type="match status" value="1"/>
</dbReference>
<feature type="transmembrane region" description="Helical" evidence="5">
    <location>
        <begin position="155"/>
        <end position="176"/>
    </location>
</feature>
<feature type="transmembrane region" description="Helical" evidence="5">
    <location>
        <begin position="440"/>
        <end position="460"/>
    </location>
</feature>
<dbReference type="Gene3D" id="1.20.1250.20">
    <property type="entry name" value="MFS general substrate transporter like domains"/>
    <property type="match status" value="2"/>
</dbReference>
<keyword evidence="4 5" id="KW-0472">Membrane</keyword>
<dbReference type="OrthoDB" id="5204190at2759"/>
<dbReference type="SUPFAM" id="SSF103473">
    <property type="entry name" value="MFS general substrate transporter"/>
    <property type="match status" value="2"/>
</dbReference>
<sequence length="561" mass="59351">MTMSTPTENTLLLPHSADDLKHKGIFSPYRRVLFATFLLSTTFYFIATPIIYAIRIFNCEEYYADPSPPPYTGTGDACAITAVETSTAKDVSSMVILTTFSGTANLLLTTWQIQNWGLRAAIVQQTFWPALRNLAQIYASTSSFTFPSSPMNDTVSTQLITILGGGAGYMLSANSYIAEVVQPVERTAAFGVLAGMSMLGNALGYIAGGLANDLINISAPFEITFCLLVASTIYTAVLLPYIIPAAKTTRATNPASEKRESLFAFLTCLTVFLPVKYAHRSGTFWGLTLLGIGAFVGVLATSYVPMMLQLTATNQYGYKPADNGFLMSTNALSRAVFLTFAFPHIISAGRAWFATAPVADLDTPSPGASKDGNVCPADDGTLTPSTPVPAKDAVPVPGLPTDPAAFEGARLLASVDGAATEEPPIIPAPTDKVHGSEFDLAFVQWSMIIDVALTALVGFSSSSWHMIAAAITLPLASGTAPACKGVLMEMVPVARRADALAGISLVETLANISTVALFGALFAFLSDIGHPNLVFICNAALALLAAVVLFMVRFPRGALRS</sequence>
<organism evidence="6 7">
    <name type="scientific">Mycena venus</name>
    <dbReference type="NCBI Taxonomy" id="2733690"/>
    <lineage>
        <taxon>Eukaryota</taxon>
        <taxon>Fungi</taxon>
        <taxon>Dikarya</taxon>
        <taxon>Basidiomycota</taxon>
        <taxon>Agaricomycotina</taxon>
        <taxon>Agaricomycetes</taxon>
        <taxon>Agaricomycetidae</taxon>
        <taxon>Agaricales</taxon>
        <taxon>Marasmiineae</taxon>
        <taxon>Mycenaceae</taxon>
        <taxon>Mycena</taxon>
    </lineage>
</organism>
<feature type="transmembrane region" description="Helical" evidence="5">
    <location>
        <begin position="219"/>
        <end position="242"/>
    </location>
</feature>
<dbReference type="Proteomes" id="UP000620124">
    <property type="component" value="Unassembled WGS sequence"/>
</dbReference>